<comment type="caution">
    <text evidence="3">The sequence shown here is derived from an EMBL/GenBank/DDBJ whole genome shotgun (WGS) entry which is preliminary data.</text>
</comment>
<proteinExistence type="predicted"/>
<gene>
    <name evidence="3" type="ORF">NPIL_178131</name>
</gene>
<feature type="region of interest" description="Disordered" evidence="1">
    <location>
        <begin position="118"/>
        <end position="169"/>
    </location>
</feature>
<dbReference type="EMBL" id="BMAW01127251">
    <property type="protein sequence ID" value="GFU20360.1"/>
    <property type="molecule type" value="Genomic_DNA"/>
</dbReference>
<sequence>MSQTTEIIFNIFLLLLTLPPSDPFSIVAVKFGGRPSFDREVERKSNVVALCQHLEDEIPRHPTYIISSCNLLHISPPVKCQVVFLENLWKISWDPACRRETGPFDLWTLADPRKVASPQPGWPSMVDHDRFSGHSTEEEQVLHSASSPSSKGEKIFQTRPAPMERENSDRQYTYNNAVKFPYVVRLRI</sequence>
<feature type="compositionally biased region" description="Basic and acidic residues" evidence="1">
    <location>
        <begin position="151"/>
        <end position="169"/>
    </location>
</feature>
<feature type="compositionally biased region" description="Basic and acidic residues" evidence="1">
    <location>
        <begin position="126"/>
        <end position="141"/>
    </location>
</feature>
<organism evidence="3 4">
    <name type="scientific">Nephila pilipes</name>
    <name type="common">Giant wood spider</name>
    <name type="synonym">Nephila maculata</name>
    <dbReference type="NCBI Taxonomy" id="299642"/>
    <lineage>
        <taxon>Eukaryota</taxon>
        <taxon>Metazoa</taxon>
        <taxon>Ecdysozoa</taxon>
        <taxon>Arthropoda</taxon>
        <taxon>Chelicerata</taxon>
        <taxon>Arachnida</taxon>
        <taxon>Araneae</taxon>
        <taxon>Araneomorphae</taxon>
        <taxon>Entelegynae</taxon>
        <taxon>Araneoidea</taxon>
        <taxon>Nephilidae</taxon>
        <taxon>Nephila</taxon>
    </lineage>
</organism>
<protein>
    <submittedName>
        <fullName evidence="3">Uncharacterized protein</fullName>
    </submittedName>
</protein>
<keyword evidence="4" id="KW-1185">Reference proteome</keyword>
<dbReference type="AlphaFoldDB" id="A0A8X6QG60"/>
<evidence type="ECO:0000256" key="2">
    <source>
        <dbReference type="SAM" id="SignalP"/>
    </source>
</evidence>
<feature type="signal peptide" evidence="2">
    <location>
        <begin position="1"/>
        <end position="23"/>
    </location>
</feature>
<accession>A0A8X6QG60</accession>
<reference evidence="3" key="1">
    <citation type="submission" date="2020-08" db="EMBL/GenBank/DDBJ databases">
        <title>Multicomponent nature underlies the extraordinary mechanical properties of spider dragline silk.</title>
        <authorList>
            <person name="Kono N."/>
            <person name="Nakamura H."/>
            <person name="Mori M."/>
            <person name="Yoshida Y."/>
            <person name="Ohtoshi R."/>
            <person name="Malay A.D."/>
            <person name="Moran D.A.P."/>
            <person name="Tomita M."/>
            <person name="Numata K."/>
            <person name="Arakawa K."/>
        </authorList>
    </citation>
    <scope>NUCLEOTIDE SEQUENCE</scope>
</reference>
<feature type="chain" id="PRO_5036477731" evidence="2">
    <location>
        <begin position="24"/>
        <end position="188"/>
    </location>
</feature>
<evidence type="ECO:0000313" key="3">
    <source>
        <dbReference type="EMBL" id="GFU20360.1"/>
    </source>
</evidence>
<name>A0A8X6QG60_NEPPI</name>
<evidence type="ECO:0000256" key="1">
    <source>
        <dbReference type="SAM" id="MobiDB-lite"/>
    </source>
</evidence>
<dbReference type="Proteomes" id="UP000887013">
    <property type="component" value="Unassembled WGS sequence"/>
</dbReference>
<evidence type="ECO:0000313" key="4">
    <source>
        <dbReference type="Proteomes" id="UP000887013"/>
    </source>
</evidence>
<keyword evidence="2" id="KW-0732">Signal</keyword>